<comment type="catalytic activity">
    <reaction evidence="8">
        <text>L-seryl-[protein] + ATP = O-phospho-L-seryl-[protein] + ADP + H(+)</text>
        <dbReference type="Rhea" id="RHEA:17989"/>
        <dbReference type="Rhea" id="RHEA-COMP:9863"/>
        <dbReference type="Rhea" id="RHEA-COMP:11604"/>
        <dbReference type="ChEBI" id="CHEBI:15378"/>
        <dbReference type="ChEBI" id="CHEBI:29999"/>
        <dbReference type="ChEBI" id="CHEBI:30616"/>
        <dbReference type="ChEBI" id="CHEBI:83421"/>
        <dbReference type="ChEBI" id="CHEBI:456216"/>
        <dbReference type="EC" id="2.7.11.1"/>
    </reaction>
</comment>
<name>A0A316TEL3_9ACTN</name>
<evidence type="ECO:0000313" key="10">
    <source>
        <dbReference type="EMBL" id="PWN01549.1"/>
    </source>
</evidence>
<feature type="domain" description="Protein kinase" evidence="9">
    <location>
        <begin position="7"/>
        <end position="262"/>
    </location>
</feature>
<proteinExistence type="predicted"/>
<dbReference type="InterPro" id="IPR050660">
    <property type="entry name" value="NEK_Ser/Thr_kinase"/>
</dbReference>
<comment type="catalytic activity">
    <reaction evidence="7">
        <text>L-threonyl-[protein] + ATP = O-phospho-L-threonyl-[protein] + ADP + H(+)</text>
        <dbReference type="Rhea" id="RHEA:46608"/>
        <dbReference type="Rhea" id="RHEA-COMP:11060"/>
        <dbReference type="Rhea" id="RHEA-COMP:11605"/>
        <dbReference type="ChEBI" id="CHEBI:15378"/>
        <dbReference type="ChEBI" id="CHEBI:30013"/>
        <dbReference type="ChEBI" id="CHEBI:30616"/>
        <dbReference type="ChEBI" id="CHEBI:61977"/>
        <dbReference type="ChEBI" id="CHEBI:456216"/>
        <dbReference type="EC" id="2.7.11.1"/>
    </reaction>
</comment>
<sequence length="270" mass="28030">MQGIADYEFIRALGESNYGTNYLANAPARLGIAAEQVVVKVIAGPTSDDAFRRATRELKHFSVADSDRLVAVYDAGRHGGAFYYAMEYLPLGSLAKPNVALDPGRAVAAVRDAALAAHALHERGIAHRDIKPDNILIAEDGGRLSDLGLSQLLSPGMVMTGLGQIGLEFTDPSIMLGSAASRASDIWSLGACLHFALTGRGVYGDLRSTEPLLLVRSILASQPTLAADLPPAAAELIGACLASDVTGRPRTAAEVAERASAIAAGLGAGV</sequence>
<dbReference type="InterPro" id="IPR008271">
    <property type="entry name" value="Ser/Thr_kinase_AS"/>
</dbReference>
<dbReference type="Gene3D" id="3.30.200.20">
    <property type="entry name" value="Phosphorylase Kinase, domain 1"/>
    <property type="match status" value="1"/>
</dbReference>
<organism evidence="10 11">
    <name type="scientific">Nocardioides silvaticus</name>
    <dbReference type="NCBI Taxonomy" id="2201891"/>
    <lineage>
        <taxon>Bacteria</taxon>
        <taxon>Bacillati</taxon>
        <taxon>Actinomycetota</taxon>
        <taxon>Actinomycetes</taxon>
        <taxon>Propionibacteriales</taxon>
        <taxon>Nocardioidaceae</taxon>
        <taxon>Nocardioides</taxon>
    </lineage>
</organism>
<keyword evidence="2" id="KW-0723">Serine/threonine-protein kinase</keyword>
<dbReference type="SUPFAM" id="SSF56112">
    <property type="entry name" value="Protein kinase-like (PK-like)"/>
    <property type="match status" value="1"/>
</dbReference>
<comment type="caution">
    <text evidence="10">The sequence shown here is derived from an EMBL/GenBank/DDBJ whole genome shotgun (WGS) entry which is preliminary data.</text>
</comment>
<dbReference type="SMART" id="SM00220">
    <property type="entry name" value="S_TKc"/>
    <property type="match status" value="1"/>
</dbReference>
<evidence type="ECO:0000313" key="11">
    <source>
        <dbReference type="Proteomes" id="UP000245507"/>
    </source>
</evidence>
<dbReference type="RefSeq" id="WP_109696521.1">
    <property type="nucleotide sequence ID" value="NZ_QGDD01000009.1"/>
</dbReference>
<keyword evidence="4" id="KW-0547">Nucleotide-binding</keyword>
<evidence type="ECO:0000256" key="7">
    <source>
        <dbReference type="ARBA" id="ARBA00047899"/>
    </source>
</evidence>
<dbReference type="InterPro" id="IPR000719">
    <property type="entry name" value="Prot_kinase_dom"/>
</dbReference>
<evidence type="ECO:0000256" key="3">
    <source>
        <dbReference type="ARBA" id="ARBA00022679"/>
    </source>
</evidence>
<gene>
    <name evidence="10" type="ORF">DJ010_18595</name>
</gene>
<dbReference type="Gene3D" id="1.10.510.10">
    <property type="entry name" value="Transferase(Phosphotransferase) domain 1"/>
    <property type="match status" value="1"/>
</dbReference>
<reference evidence="10 11" key="1">
    <citation type="submission" date="2018-05" db="EMBL/GenBank/DDBJ databases">
        <title>Nocardioides silvaticus genome.</title>
        <authorList>
            <person name="Li C."/>
            <person name="Wang G."/>
        </authorList>
    </citation>
    <scope>NUCLEOTIDE SEQUENCE [LARGE SCALE GENOMIC DNA]</scope>
    <source>
        <strain evidence="10 11">CCTCC AB 2018079</strain>
    </source>
</reference>
<protein>
    <recommendedName>
        <fullName evidence="1">non-specific serine/threonine protein kinase</fullName>
        <ecNumber evidence="1">2.7.11.1</ecNumber>
    </recommendedName>
</protein>
<dbReference type="EMBL" id="QGDD01000009">
    <property type="protein sequence ID" value="PWN01549.1"/>
    <property type="molecule type" value="Genomic_DNA"/>
</dbReference>
<evidence type="ECO:0000256" key="1">
    <source>
        <dbReference type="ARBA" id="ARBA00012513"/>
    </source>
</evidence>
<dbReference type="Pfam" id="PF00069">
    <property type="entry name" value="Pkinase"/>
    <property type="match status" value="1"/>
</dbReference>
<dbReference type="PROSITE" id="PS50011">
    <property type="entry name" value="PROTEIN_KINASE_DOM"/>
    <property type="match status" value="1"/>
</dbReference>
<dbReference type="Proteomes" id="UP000245507">
    <property type="component" value="Unassembled WGS sequence"/>
</dbReference>
<dbReference type="OrthoDB" id="9762169at2"/>
<keyword evidence="3" id="KW-0808">Transferase</keyword>
<keyword evidence="11" id="KW-1185">Reference proteome</keyword>
<evidence type="ECO:0000259" key="9">
    <source>
        <dbReference type="PROSITE" id="PS50011"/>
    </source>
</evidence>
<dbReference type="PROSITE" id="PS00108">
    <property type="entry name" value="PROTEIN_KINASE_ST"/>
    <property type="match status" value="1"/>
</dbReference>
<dbReference type="EC" id="2.7.11.1" evidence="1"/>
<dbReference type="PANTHER" id="PTHR43671:SF98">
    <property type="entry name" value="SERINE_THREONINE-PROTEIN KINASE NEK11"/>
    <property type="match status" value="1"/>
</dbReference>
<keyword evidence="5 10" id="KW-0418">Kinase</keyword>
<evidence type="ECO:0000256" key="2">
    <source>
        <dbReference type="ARBA" id="ARBA00022527"/>
    </source>
</evidence>
<dbReference type="GO" id="GO:0005524">
    <property type="term" value="F:ATP binding"/>
    <property type="evidence" value="ECO:0007669"/>
    <property type="project" value="UniProtKB-KW"/>
</dbReference>
<dbReference type="PANTHER" id="PTHR43671">
    <property type="entry name" value="SERINE/THREONINE-PROTEIN KINASE NEK"/>
    <property type="match status" value="1"/>
</dbReference>
<dbReference type="AlphaFoldDB" id="A0A316TEL3"/>
<dbReference type="GO" id="GO:0004674">
    <property type="term" value="F:protein serine/threonine kinase activity"/>
    <property type="evidence" value="ECO:0007669"/>
    <property type="project" value="UniProtKB-KW"/>
</dbReference>
<keyword evidence="6" id="KW-0067">ATP-binding</keyword>
<evidence type="ECO:0000256" key="4">
    <source>
        <dbReference type="ARBA" id="ARBA00022741"/>
    </source>
</evidence>
<accession>A0A316TEL3</accession>
<evidence type="ECO:0000256" key="6">
    <source>
        <dbReference type="ARBA" id="ARBA00022840"/>
    </source>
</evidence>
<dbReference type="InterPro" id="IPR011009">
    <property type="entry name" value="Kinase-like_dom_sf"/>
</dbReference>
<evidence type="ECO:0000256" key="8">
    <source>
        <dbReference type="ARBA" id="ARBA00048679"/>
    </source>
</evidence>
<evidence type="ECO:0000256" key="5">
    <source>
        <dbReference type="ARBA" id="ARBA00022777"/>
    </source>
</evidence>